<dbReference type="PIRSF" id="PIRSF028983">
    <property type="entry name" value="BCP1"/>
    <property type="match status" value="1"/>
</dbReference>
<dbReference type="FunCoup" id="L0PGF4">
    <property type="interactions" value="586"/>
</dbReference>
<sequence length="276" mass="31916">MKKRKGKHEKEASESSENDDSSSESVNEEFLNVDFEFFNVRHTDVSTLRNLLKQLIGPESESFDISGLLELILSQNLVGSVVKVDGIQSDPFAFLTVLNLNYHREKPCIKQILSYIMSMMSSNKDFCEALNGLLEKSDLHTGLILSERIVNMPTQIVPSMYELLFEEIDWALEDKEPYNFGHYIILSRSYREQVKRGFLKKKQKKDMKTVYFHPEDELFKKKSLYSMTYKYTKSDEGSNFRQPFQNPGIQLQGEIIVISKNKLKEAIADLKSILTE</sequence>
<dbReference type="VEuPathDB" id="FungiDB:PNEJI1_003700"/>
<dbReference type="STRING" id="1209962.L0PGF4"/>
<dbReference type="InterPro" id="IPR025602">
    <property type="entry name" value="BCP1_family"/>
</dbReference>
<evidence type="ECO:0000313" key="6">
    <source>
        <dbReference type="Proteomes" id="UP000010422"/>
    </source>
</evidence>
<comment type="subcellular location">
    <subcellularLocation>
        <location evidence="2">Nucleus</location>
    </subcellularLocation>
</comment>
<organism evidence="6">
    <name type="scientific">Pneumocystis jirovecii</name>
    <name type="common">Human pneumocystis pneumonia agent</name>
    <dbReference type="NCBI Taxonomy" id="42068"/>
    <lineage>
        <taxon>Eukaryota</taxon>
        <taxon>Fungi</taxon>
        <taxon>Dikarya</taxon>
        <taxon>Ascomycota</taxon>
        <taxon>Taphrinomycotina</taxon>
        <taxon>Pneumocystomycetes</taxon>
        <taxon>Pneumocystaceae</taxon>
        <taxon>Pneumocystis</taxon>
    </lineage>
</organism>
<dbReference type="PANTHER" id="PTHR13261">
    <property type="entry name" value="BRCA2 AND CDKN1A INTERACTING PROTEIN"/>
    <property type="match status" value="1"/>
</dbReference>
<feature type="region of interest" description="Disordered" evidence="3">
    <location>
        <begin position="1"/>
        <end position="25"/>
    </location>
</feature>
<gene>
    <name evidence="4" type="ORF">PNEJI1_001449</name>
    <name evidence="5" type="ORF">PNEJI1_003700</name>
</gene>
<accession>L0PGF4</accession>
<dbReference type="EMBL" id="CAKM01000163">
    <property type="protein sequence ID" value="CCJ29177.1"/>
    <property type="molecule type" value="Genomic_DNA"/>
</dbReference>
<keyword evidence="2" id="KW-0653">Protein transport</keyword>
<evidence type="ECO:0000256" key="3">
    <source>
        <dbReference type="SAM" id="MobiDB-lite"/>
    </source>
</evidence>
<proteinExistence type="inferred from homology"/>
<dbReference type="GO" id="GO:0005634">
    <property type="term" value="C:nucleus"/>
    <property type="evidence" value="ECO:0007669"/>
    <property type="project" value="UniProtKB-SubCell"/>
</dbReference>
<dbReference type="VEuPathDB" id="FungiDB:PNEJI1_001449"/>
<dbReference type="AlphaFoldDB" id="L0PGF4"/>
<dbReference type="Pfam" id="PF13862">
    <property type="entry name" value="BCCIP"/>
    <property type="match status" value="1"/>
</dbReference>
<evidence type="ECO:0000256" key="1">
    <source>
        <dbReference type="ARBA" id="ARBA00006781"/>
    </source>
</evidence>
<dbReference type="Proteomes" id="UP000010422">
    <property type="component" value="Unassembled WGS sequence"/>
</dbReference>
<comment type="caution">
    <text evidence="5">The sequence shown here is derived from an EMBL/GenBank/DDBJ whole genome shotgun (WGS) entry which is preliminary data.</text>
</comment>
<evidence type="ECO:0000313" key="4">
    <source>
        <dbReference type="EMBL" id="CCJ29177.1"/>
    </source>
</evidence>
<name>L0PGF4_PNEJI</name>
<keyword evidence="2" id="KW-0539">Nucleus</keyword>
<dbReference type="EMBL" id="CAKM01000302">
    <property type="protein sequence ID" value="CCJ31428.1"/>
    <property type="molecule type" value="Genomic_DNA"/>
</dbReference>
<evidence type="ECO:0000256" key="2">
    <source>
        <dbReference type="PIRNR" id="PIRNR028983"/>
    </source>
</evidence>
<comment type="function">
    <text evidence="2">Involved in nuclear export, actin cytoskeleton organization and vesicular transport.</text>
</comment>
<dbReference type="PANTHER" id="PTHR13261:SF0">
    <property type="entry name" value="BRCA2 AND CDKN1A-INTERACTING PROTEIN"/>
    <property type="match status" value="1"/>
</dbReference>
<comment type="similarity">
    <text evidence="1 2">Belongs to the BCP1 family.</text>
</comment>
<evidence type="ECO:0000313" key="5">
    <source>
        <dbReference type="EMBL" id="CCJ31428.1"/>
    </source>
</evidence>
<keyword evidence="2" id="KW-0813">Transport</keyword>
<reference evidence="5 6" key="1">
    <citation type="journal article" date="2012" name="MBio">
        <title>De novo assembly of the Pneumocystis jirovecii genome from a single bronchoalveolar lavage fluid specimen from a patient.</title>
        <authorList>
            <person name="Cisse O.H."/>
            <person name="Pagni M."/>
            <person name="Hauser P.M."/>
        </authorList>
    </citation>
    <scope>NUCLEOTIDE SEQUENCE [LARGE SCALE GENOMIC DNA]</scope>
    <source>
        <strain evidence="5 6">SE8</strain>
    </source>
</reference>
<dbReference type="GO" id="GO:0015031">
    <property type="term" value="P:protein transport"/>
    <property type="evidence" value="ECO:0007669"/>
    <property type="project" value="UniProtKB-KW"/>
</dbReference>
<protein>
    <recommendedName>
        <fullName evidence="2">Protein BCP1</fullName>
    </recommendedName>
</protein>